<keyword evidence="3" id="KW-1185">Reference proteome</keyword>
<protein>
    <recommendedName>
        <fullName evidence="1">R3H-associated N-terminal domain-containing protein</fullName>
    </recommendedName>
</protein>
<dbReference type="AlphaFoldDB" id="A0ABD1EFV1"/>
<evidence type="ECO:0000313" key="3">
    <source>
        <dbReference type="Proteomes" id="UP001566132"/>
    </source>
</evidence>
<dbReference type="PANTHER" id="PTHR32019">
    <property type="entry name" value="R3H DOMAIN-CONTAINING PROTEIN 4"/>
    <property type="match status" value="1"/>
</dbReference>
<sequence length="257" mass="29767">MTVIKGNKSYVVRPGSAQASDTESLHLESAPASDVESINNEPLTTRYLPNRSGLVRPVQVDDTLHLKKSSGKRKTRRYMNRCLLHTLKEEDDQESSLIVIVDPYKSPFARLLEDTEALKFWNDFVEKSENEQALIINAFYEKCQKQPPTYCNEEKSLGRVSSRIKRTFKTKKNLSIESVRDYELELLDFFNSNPQSVYVKIPPTTFDRLLLRAIAHYHGLDIHYINDSEVKCVEIFTKKEDWVPANCFLTDFIKQLR</sequence>
<gene>
    <name evidence="2" type="ORF">ABEB36_011385</name>
</gene>
<comment type="caution">
    <text evidence="2">The sequence shown here is derived from an EMBL/GenBank/DDBJ whole genome shotgun (WGS) entry which is preliminary data.</text>
</comment>
<evidence type="ECO:0000313" key="2">
    <source>
        <dbReference type="EMBL" id="KAL1493306.1"/>
    </source>
</evidence>
<proteinExistence type="predicted"/>
<dbReference type="InterPro" id="IPR036867">
    <property type="entry name" value="R3H_dom_sf"/>
</dbReference>
<evidence type="ECO:0000259" key="1">
    <source>
        <dbReference type="Pfam" id="PF13902"/>
    </source>
</evidence>
<organism evidence="2 3">
    <name type="scientific">Hypothenemus hampei</name>
    <name type="common">Coffee berry borer</name>
    <dbReference type="NCBI Taxonomy" id="57062"/>
    <lineage>
        <taxon>Eukaryota</taxon>
        <taxon>Metazoa</taxon>
        <taxon>Ecdysozoa</taxon>
        <taxon>Arthropoda</taxon>
        <taxon>Hexapoda</taxon>
        <taxon>Insecta</taxon>
        <taxon>Pterygota</taxon>
        <taxon>Neoptera</taxon>
        <taxon>Endopterygota</taxon>
        <taxon>Coleoptera</taxon>
        <taxon>Polyphaga</taxon>
        <taxon>Cucujiformia</taxon>
        <taxon>Curculionidae</taxon>
        <taxon>Scolytinae</taxon>
        <taxon>Hypothenemus</taxon>
    </lineage>
</organism>
<feature type="domain" description="R3H-associated N-terminal" evidence="1">
    <location>
        <begin position="62"/>
        <end position="169"/>
    </location>
</feature>
<reference evidence="2 3" key="1">
    <citation type="submission" date="2024-05" db="EMBL/GenBank/DDBJ databases">
        <title>Genetic variation in Jamaican populations of the coffee berry borer (Hypothenemus hampei).</title>
        <authorList>
            <person name="Errbii M."/>
            <person name="Myrie A."/>
        </authorList>
    </citation>
    <scope>NUCLEOTIDE SEQUENCE [LARGE SCALE GENOMIC DNA]</scope>
    <source>
        <strain evidence="2">JA-Hopewell-2020-01-JO</strain>
        <tissue evidence="2">Whole body</tissue>
    </source>
</reference>
<name>A0ABD1EFV1_HYPHA</name>
<dbReference type="EMBL" id="JBDJPC010000008">
    <property type="protein sequence ID" value="KAL1493306.1"/>
    <property type="molecule type" value="Genomic_DNA"/>
</dbReference>
<dbReference type="SUPFAM" id="SSF82708">
    <property type="entry name" value="R3H domain"/>
    <property type="match status" value="1"/>
</dbReference>
<accession>A0ABD1EFV1</accession>
<dbReference type="InterPro" id="IPR039629">
    <property type="entry name" value="R3HDM4"/>
</dbReference>
<dbReference type="Pfam" id="PF13902">
    <property type="entry name" value="R3H-assoc"/>
    <property type="match status" value="1"/>
</dbReference>
<dbReference type="PANTHER" id="PTHR32019:SF2">
    <property type="entry name" value="R3H DOMAIN-CONTAINING PROTEIN 4"/>
    <property type="match status" value="1"/>
</dbReference>
<dbReference type="InterPro" id="IPR025952">
    <property type="entry name" value="R3H-assoc_dom"/>
</dbReference>
<dbReference type="Proteomes" id="UP001566132">
    <property type="component" value="Unassembled WGS sequence"/>
</dbReference>